<keyword evidence="2" id="KW-1185">Reference proteome</keyword>
<protein>
    <submittedName>
        <fullName evidence="1">Uncharacterized protein</fullName>
    </submittedName>
</protein>
<proteinExistence type="predicted"/>
<sequence>MNTIVKDWQIVSVLNKGELVGEVLWGICVDDSTYRFSKGCYVCTSRIVKTNEQLIKTASGSIYQTLGEGTRCQILLKDFELLRHGFSPQQIEKLNQARPNQLH</sequence>
<dbReference type="RefSeq" id="WP_175083464.1">
    <property type="nucleotide sequence ID" value="NZ_JAKUMG010000003.1"/>
</dbReference>
<dbReference type="EMBL" id="JAKUMG010000003">
    <property type="protein sequence ID" value="MDI4669396.1"/>
    <property type="molecule type" value="Genomic_DNA"/>
</dbReference>
<name>A0ABT6U159_9GAMM</name>
<organism evidence="1 2">
    <name type="scientific">Pseudoalteromonas shioyasakiensis</name>
    <dbReference type="NCBI Taxonomy" id="1190813"/>
    <lineage>
        <taxon>Bacteria</taxon>
        <taxon>Pseudomonadati</taxon>
        <taxon>Pseudomonadota</taxon>
        <taxon>Gammaproteobacteria</taxon>
        <taxon>Alteromonadales</taxon>
        <taxon>Pseudoalteromonadaceae</taxon>
        <taxon>Pseudoalteromonas</taxon>
    </lineage>
</organism>
<gene>
    <name evidence="1" type="ORF">MKZ47_09830</name>
</gene>
<dbReference type="Proteomes" id="UP001156974">
    <property type="component" value="Unassembled WGS sequence"/>
</dbReference>
<reference evidence="1 2" key="1">
    <citation type="submission" date="2022-02" db="EMBL/GenBank/DDBJ databases">
        <title>Genome analysis of Beneficial Microorganisms for Coral consortium from Pocillopora damicornis.</title>
        <authorList>
            <person name="Rosado P.M."/>
            <person name="Cardoso P.M."/>
            <person name="Rosado J.G."/>
            <person name="Schultz J."/>
            <person name="Rocha U."/>
            <person name="Costa T.K."/>
            <person name="Peixoto R.S."/>
        </authorList>
    </citation>
    <scope>NUCLEOTIDE SEQUENCE [LARGE SCALE GENOMIC DNA]</scope>
    <source>
        <strain evidence="1 2">BMC5</strain>
    </source>
</reference>
<evidence type="ECO:0000313" key="1">
    <source>
        <dbReference type="EMBL" id="MDI4669396.1"/>
    </source>
</evidence>
<evidence type="ECO:0000313" key="2">
    <source>
        <dbReference type="Proteomes" id="UP001156974"/>
    </source>
</evidence>
<accession>A0ABT6U159</accession>
<comment type="caution">
    <text evidence="1">The sequence shown here is derived from an EMBL/GenBank/DDBJ whole genome shotgun (WGS) entry which is preliminary data.</text>
</comment>